<comment type="subcellular location">
    <subcellularLocation>
        <location evidence="8">Membrane</location>
        <topology evidence="8">Multi-pass membrane protein</topology>
    </subcellularLocation>
</comment>
<dbReference type="InterPro" id="IPR019533">
    <property type="entry name" value="Peptidase_S26"/>
</dbReference>
<dbReference type="Proteomes" id="UP000672039">
    <property type="component" value="Chromosome"/>
</dbReference>
<dbReference type="PRINTS" id="PR00727">
    <property type="entry name" value="LEADERPTASE"/>
</dbReference>
<comment type="catalytic activity">
    <reaction evidence="1 7">
        <text>Cleavage of hydrophobic, N-terminal signal or leader sequences from secreted and periplasmic proteins.</text>
        <dbReference type="EC" id="3.4.21.89"/>
    </reaction>
</comment>
<keyword evidence="7" id="KW-1133">Transmembrane helix</keyword>
<dbReference type="PROSITE" id="PS00760">
    <property type="entry name" value="SPASE_I_2"/>
    <property type="match status" value="1"/>
</dbReference>
<dbReference type="InterPro" id="IPR019757">
    <property type="entry name" value="Pept_S26A_signal_pept_1_Lys-AS"/>
</dbReference>
<feature type="transmembrane region" description="Helical" evidence="7">
    <location>
        <begin position="21"/>
        <end position="41"/>
    </location>
</feature>
<evidence type="ECO:0000256" key="6">
    <source>
        <dbReference type="ARBA" id="ARBA00022801"/>
    </source>
</evidence>
<dbReference type="PROSITE" id="PS00761">
    <property type="entry name" value="SPASE_I_3"/>
    <property type="match status" value="1"/>
</dbReference>
<keyword evidence="5 7" id="KW-0645">Protease</keyword>
<dbReference type="PANTHER" id="PTHR43390:SF1">
    <property type="entry name" value="CHLOROPLAST PROCESSING PEPTIDASE"/>
    <property type="match status" value="1"/>
</dbReference>
<evidence type="ECO:0000313" key="10">
    <source>
        <dbReference type="EMBL" id="QTR48419.1"/>
    </source>
</evidence>
<protein>
    <recommendedName>
        <fullName evidence="4 7">Signal peptidase I</fullName>
        <ecNumber evidence="3 7">3.4.21.89</ecNumber>
    </recommendedName>
</protein>
<evidence type="ECO:0000256" key="3">
    <source>
        <dbReference type="ARBA" id="ARBA00013208"/>
    </source>
</evidence>
<dbReference type="EC" id="3.4.21.89" evidence="3 7"/>
<evidence type="ECO:0000256" key="1">
    <source>
        <dbReference type="ARBA" id="ARBA00000677"/>
    </source>
</evidence>
<dbReference type="InterPro" id="IPR019756">
    <property type="entry name" value="Pept_S26A_signal_pept_1_Ser-AS"/>
</dbReference>
<keyword evidence="7" id="KW-0812">Transmembrane</keyword>
<keyword evidence="6 7" id="KW-0378">Hydrolase</keyword>
<dbReference type="InterPro" id="IPR000223">
    <property type="entry name" value="Pept_S26A_signal_pept_1"/>
</dbReference>
<feature type="domain" description="Peptidase S26" evidence="9">
    <location>
        <begin position="104"/>
        <end position="187"/>
    </location>
</feature>
<sequence length="242" mass="27226">MSLILPGYGQLYNGDINKATWLFLGFSLLAIPVMVVIALYLPVSWTFPTLLLSLLTIIGLWGYSVVDAFRTARRLQDYVLKPWQRGSLYVLVLLLCNGITLPLLTDFVRDHWVESFHIPSASMQPTLLPGDILFADKRYNRPGFKQAVQRGDIAIFVYPNDRTNYYIKRIIGLPGDVVDVDGGQLTVPAGEVYVMGDNRTASKDSRNFGTVPLQDVVGKARQLWFSSDKGTIRWERLGKVVE</sequence>
<evidence type="ECO:0000313" key="11">
    <source>
        <dbReference type="Proteomes" id="UP000672039"/>
    </source>
</evidence>
<keyword evidence="7" id="KW-0472">Membrane</keyword>
<dbReference type="InterPro" id="IPR036286">
    <property type="entry name" value="LexA/Signal_pep-like_sf"/>
</dbReference>
<evidence type="ECO:0000256" key="4">
    <source>
        <dbReference type="ARBA" id="ARBA00019232"/>
    </source>
</evidence>
<keyword evidence="11" id="KW-1185">Reference proteome</keyword>
<evidence type="ECO:0000256" key="7">
    <source>
        <dbReference type="RuleBase" id="RU003993"/>
    </source>
</evidence>
<evidence type="ECO:0000256" key="5">
    <source>
        <dbReference type="ARBA" id="ARBA00022670"/>
    </source>
</evidence>
<feature type="transmembrane region" description="Helical" evidence="7">
    <location>
        <begin position="47"/>
        <end position="66"/>
    </location>
</feature>
<dbReference type="Pfam" id="PF10502">
    <property type="entry name" value="Peptidase_S26"/>
    <property type="match status" value="1"/>
</dbReference>
<dbReference type="PANTHER" id="PTHR43390">
    <property type="entry name" value="SIGNAL PEPTIDASE I"/>
    <property type="match status" value="1"/>
</dbReference>
<dbReference type="PROSITE" id="PS00501">
    <property type="entry name" value="SPASE_I_1"/>
    <property type="match status" value="1"/>
</dbReference>
<dbReference type="NCBIfam" id="TIGR02227">
    <property type="entry name" value="sigpep_I_bact"/>
    <property type="match status" value="1"/>
</dbReference>
<dbReference type="InterPro" id="IPR019758">
    <property type="entry name" value="Pept_S26A_signal_pept_1_CS"/>
</dbReference>
<proteinExistence type="inferred from homology"/>
<comment type="similarity">
    <text evidence="2 8">Belongs to the peptidase S26 family.</text>
</comment>
<evidence type="ECO:0000256" key="8">
    <source>
        <dbReference type="RuleBase" id="RU362042"/>
    </source>
</evidence>
<evidence type="ECO:0000259" key="9">
    <source>
        <dbReference type="Pfam" id="PF10502"/>
    </source>
</evidence>
<dbReference type="EMBL" id="CP072801">
    <property type="protein sequence ID" value="QTR48419.1"/>
    <property type="molecule type" value="Genomic_DNA"/>
</dbReference>
<dbReference type="Gene3D" id="2.10.109.10">
    <property type="entry name" value="Umud Fragment, subunit A"/>
    <property type="match status" value="1"/>
</dbReference>
<evidence type="ECO:0000256" key="2">
    <source>
        <dbReference type="ARBA" id="ARBA00009370"/>
    </source>
</evidence>
<organism evidence="10 11">
    <name type="scientific">Thiothrix litoralis</name>
    <dbReference type="NCBI Taxonomy" id="2891210"/>
    <lineage>
        <taxon>Bacteria</taxon>
        <taxon>Pseudomonadati</taxon>
        <taxon>Pseudomonadota</taxon>
        <taxon>Gammaproteobacteria</taxon>
        <taxon>Thiotrichales</taxon>
        <taxon>Thiotrichaceae</taxon>
        <taxon>Thiothrix</taxon>
    </lineage>
</organism>
<reference evidence="10 11" key="1">
    <citation type="submission" date="2021-04" db="EMBL/GenBank/DDBJ databases">
        <title>Genomics, taxonomy and metabolism of representatives of sulfur bacteria of the genus Thiothrix: Thiothrix fructosivorans QT, Thiothrix unzii A1T and three new species, Thiothrix subterranea sp. nov., Thiothrix litoralis sp. nov. and 'Candidatus Thiothrix anitrata' sp. nov.</title>
        <authorList>
            <person name="Ravin N.V."/>
            <person name="Smolyakov D."/>
            <person name="Rudenko T.S."/>
            <person name="Mardanov A.V."/>
            <person name="Beletsky A.V."/>
            <person name="Markov N.D."/>
            <person name="Fomenkov A.I."/>
            <person name="Roberts R.J."/>
            <person name="Karnachuk O.V."/>
            <person name="Novikov A."/>
            <person name="Grabovich M.Y."/>
        </authorList>
    </citation>
    <scope>NUCLEOTIDE SEQUENCE [LARGE SCALE GENOMIC DNA]</scope>
    <source>
        <strain evidence="10 11">AS</strain>
    </source>
</reference>
<gene>
    <name evidence="10" type="primary">lepB</name>
    <name evidence="10" type="ORF">J9253_12325</name>
</gene>
<feature type="transmembrane region" description="Helical" evidence="7">
    <location>
        <begin position="87"/>
        <end position="105"/>
    </location>
</feature>
<name>A0ABX7X3I3_9GAMM</name>
<accession>A0ABX7X3I3</accession>
<dbReference type="SUPFAM" id="SSF51306">
    <property type="entry name" value="LexA/Signal peptidase"/>
    <property type="match status" value="1"/>
</dbReference>
<dbReference type="GO" id="GO:0009003">
    <property type="term" value="F:signal peptidase activity"/>
    <property type="evidence" value="ECO:0007669"/>
    <property type="project" value="UniProtKB-EC"/>
</dbReference>
<dbReference type="CDD" id="cd06530">
    <property type="entry name" value="S26_SPase_I"/>
    <property type="match status" value="1"/>
</dbReference>